<evidence type="ECO:0000259" key="2">
    <source>
        <dbReference type="Pfam" id="PF00561"/>
    </source>
</evidence>
<dbReference type="VEuPathDB" id="FungiDB:A1O9_01172"/>
<dbReference type="InterPro" id="IPR000639">
    <property type="entry name" value="Epox_hydrolase-like"/>
</dbReference>
<dbReference type="PRINTS" id="PR00412">
    <property type="entry name" value="EPOXHYDRLASE"/>
</dbReference>
<dbReference type="InterPro" id="IPR029058">
    <property type="entry name" value="AB_hydrolase_fold"/>
</dbReference>
<dbReference type="STRING" id="1182545.A0A072Q5I9"/>
<dbReference type="SUPFAM" id="SSF53474">
    <property type="entry name" value="alpha/beta-Hydrolases"/>
    <property type="match status" value="1"/>
</dbReference>
<comment type="similarity">
    <text evidence="1">Belongs to the AB hydrolase superfamily. Bacterial non-heme haloperoxidase / perhydrolase family.</text>
</comment>
<dbReference type="InterPro" id="IPR050471">
    <property type="entry name" value="AB_hydrolase"/>
</dbReference>
<dbReference type="AlphaFoldDB" id="A0A072Q5I9"/>
<evidence type="ECO:0000313" key="4">
    <source>
        <dbReference type="Proteomes" id="UP000027920"/>
    </source>
</evidence>
<dbReference type="GeneID" id="25276119"/>
<dbReference type="Gene3D" id="3.40.50.1820">
    <property type="entry name" value="alpha/beta hydrolase"/>
    <property type="match status" value="1"/>
</dbReference>
<keyword evidence="3" id="KW-0560">Oxidoreductase</keyword>
<dbReference type="GO" id="GO:0004601">
    <property type="term" value="F:peroxidase activity"/>
    <property type="evidence" value="ECO:0007669"/>
    <property type="project" value="UniProtKB-KW"/>
</dbReference>
<evidence type="ECO:0000313" key="3">
    <source>
        <dbReference type="EMBL" id="KEF63195.1"/>
    </source>
</evidence>
<organism evidence="3 4">
    <name type="scientific">Exophiala aquamarina CBS 119918</name>
    <dbReference type="NCBI Taxonomy" id="1182545"/>
    <lineage>
        <taxon>Eukaryota</taxon>
        <taxon>Fungi</taxon>
        <taxon>Dikarya</taxon>
        <taxon>Ascomycota</taxon>
        <taxon>Pezizomycotina</taxon>
        <taxon>Eurotiomycetes</taxon>
        <taxon>Chaetothyriomycetidae</taxon>
        <taxon>Chaetothyriales</taxon>
        <taxon>Herpotrichiellaceae</taxon>
        <taxon>Exophiala</taxon>
    </lineage>
</organism>
<dbReference type="Proteomes" id="UP000027920">
    <property type="component" value="Unassembled WGS sequence"/>
</dbReference>
<evidence type="ECO:0000256" key="1">
    <source>
        <dbReference type="ARBA" id="ARBA00038128"/>
    </source>
</evidence>
<proteinExistence type="inferred from homology"/>
<gene>
    <name evidence="3" type="ORF">A1O9_01172</name>
</gene>
<dbReference type="Pfam" id="PF00561">
    <property type="entry name" value="Abhydrolase_1"/>
    <property type="match status" value="1"/>
</dbReference>
<feature type="domain" description="AB hydrolase-1" evidence="2">
    <location>
        <begin position="24"/>
        <end position="257"/>
    </location>
</feature>
<sequence>MPYITTHDGTEIYYKDWGSKTAQPVVFSHGWPLSSDDWEHQMFFLASKGYRVIAHDRRGHGNSSKSWEGHDMDTYADDLHDLFEKLDLKNAMMVGHSTGGGEVARFLGRHGTSRVSKAVLVSAVAPGMLKTEANPDGVPLEVFDSFRDAMVKDRAQFFIDVPTGPFFGFNRPGANVSQGKIWSWWLQGMRCDFKAAYDCIKAFSETDTSEDLRKADVPILILHGTDDQVVPIETSGRRAVQFCKRGTLKEFPGAPHALPTICVDEVNQELLKFLQS</sequence>
<name>A0A072Q5I9_9EURO</name>
<keyword evidence="4" id="KW-1185">Reference proteome</keyword>
<dbReference type="PANTHER" id="PTHR43433:SF3">
    <property type="entry name" value="NON-HEME CHLOROPEROXIDASE"/>
    <property type="match status" value="1"/>
</dbReference>
<dbReference type="EMBL" id="AMGV01000001">
    <property type="protein sequence ID" value="KEF63195.1"/>
    <property type="molecule type" value="Genomic_DNA"/>
</dbReference>
<dbReference type="RefSeq" id="XP_013265785.1">
    <property type="nucleotide sequence ID" value="XM_013410331.1"/>
</dbReference>
<accession>A0A072Q5I9</accession>
<protein>
    <submittedName>
        <fullName evidence="3">Non-heme chloroperoxidase</fullName>
    </submittedName>
</protein>
<keyword evidence="3" id="KW-0575">Peroxidase</keyword>
<reference evidence="3 4" key="1">
    <citation type="submission" date="2013-03" db="EMBL/GenBank/DDBJ databases">
        <title>The Genome Sequence of Exophiala aquamarina CBS 119918.</title>
        <authorList>
            <consortium name="The Broad Institute Genomics Platform"/>
            <person name="Cuomo C."/>
            <person name="de Hoog S."/>
            <person name="Gorbushina A."/>
            <person name="Walker B."/>
            <person name="Young S.K."/>
            <person name="Zeng Q."/>
            <person name="Gargeya S."/>
            <person name="Fitzgerald M."/>
            <person name="Haas B."/>
            <person name="Abouelleil A."/>
            <person name="Allen A.W."/>
            <person name="Alvarado L."/>
            <person name="Arachchi H.M."/>
            <person name="Berlin A.M."/>
            <person name="Chapman S.B."/>
            <person name="Gainer-Dewar J."/>
            <person name="Goldberg J."/>
            <person name="Griggs A."/>
            <person name="Gujja S."/>
            <person name="Hansen M."/>
            <person name="Howarth C."/>
            <person name="Imamovic A."/>
            <person name="Ireland A."/>
            <person name="Larimer J."/>
            <person name="McCowan C."/>
            <person name="Murphy C."/>
            <person name="Pearson M."/>
            <person name="Poon T.W."/>
            <person name="Priest M."/>
            <person name="Roberts A."/>
            <person name="Saif S."/>
            <person name="Shea T."/>
            <person name="Sisk P."/>
            <person name="Sykes S."/>
            <person name="Wortman J."/>
            <person name="Nusbaum C."/>
            <person name="Birren B."/>
        </authorList>
    </citation>
    <scope>NUCLEOTIDE SEQUENCE [LARGE SCALE GENOMIC DNA]</scope>
    <source>
        <strain evidence="3 4">CBS 119918</strain>
    </source>
</reference>
<dbReference type="OrthoDB" id="408373at2759"/>
<comment type="caution">
    <text evidence="3">The sequence shown here is derived from an EMBL/GenBank/DDBJ whole genome shotgun (WGS) entry which is preliminary data.</text>
</comment>
<dbReference type="FunFam" id="3.40.50.1820:FF:000205">
    <property type="entry name" value="Non-haem bromoperoxidase BPO-A2"/>
    <property type="match status" value="1"/>
</dbReference>
<dbReference type="HOGENOM" id="CLU_020336_12_3_1"/>
<dbReference type="PRINTS" id="PR00111">
    <property type="entry name" value="ABHYDROLASE"/>
</dbReference>
<dbReference type="InterPro" id="IPR000073">
    <property type="entry name" value="AB_hydrolase_1"/>
</dbReference>
<dbReference type="PANTHER" id="PTHR43433">
    <property type="entry name" value="HYDROLASE, ALPHA/BETA FOLD FAMILY PROTEIN"/>
    <property type="match status" value="1"/>
</dbReference>